<dbReference type="Gene3D" id="3.30.70.2970">
    <property type="entry name" value="Protein of unknown function (DUF541), domain 2"/>
    <property type="match status" value="1"/>
</dbReference>
<dbReference type="Gene3D" id="3.30.110.170">
    <property type="entry name" value="Protein of unknown function (DUF541), domain 1"/>
    <property type="match status" value="1"/>
</dbReference>
<proteinExistence type="predicted"/>
<dbReference type="PANTHER" id="PTHR34387:SF1">
    <property type="entry name" value="PERIPLASMIC IMMUNOGENIC PROTEIN"/>
    <property type="match status" value="1"/>
</dbReference>
<dbReference type="Pfam" id="PF04402">
    <property type="entry name" value="SIMPL"/>
    <property type="match status" value="1"/>
</dbReference>
<dbReference type="InterPro" id="IPR007497">
    <property type="entry name" value="SIMPL/DUF541"/>
</dbReference>
<evidence type="ECO:0000313" key="1">
    <source>
        <dbReference type="EMBL" id="CAB4589334.1"/>
    </source>
</evidence>
<sequence>MTTSRFRKIAAVATALTLVGGAALSLPANAATTPTRYVTVNSEGTVKVTPDAVRLNANVTVVAGSNKEAMAKTSTAAAAVRAALTKAGILKGDIATQSITVYPEYNYTQDKGSVLIGYRGSQSFVVTIKNAENAGTVIDAVVAAGGDDLQIQGVTPFVLDSSASTESARANAVKNAKAKATSYAKLLGAKLGRVNYLVENSSPASFPTLMAMAKSAESDATVVDLGQQDVTVSITIQWALL</sequence>
<dbReference type="AlphaFoldDB" id="A0A6J6FQM5"/>
<dbReference type="EMBL" id="CAEZUB010000045">
    <property type="protein sequence ID" value="CAB4589334.1"/>
    <property type="molecule type" value="Genomic_DNA"/>
</dbReference>
<gene>
    <name evidence="1" type="ORF">UFOPK1775_00544</name>
</gene>
<reference evidence="1" key="1">
    <citation type="submission" date="2020-05" db="EMBL/GenBank/DDBJ databases">
        <authorList>
            <person name="Chiriac C."/>
            <person name="Salcher M."/>
            <person name="Ghai R."/>
            <person name="Kavagutti S V."/>
        </authorList>
    </citation>
    <scope>NUCLEOTIDE SEQUENCE</scope>
</reference>
<dbReference type="GO" id="GO:0006974">
    <property type="term" value="P:DNA damage response"/>
    <property type="evidence" value="ECO:0007669"/>
    <property type="project" value="TreeGrafter"/>
</dbReference>
<accession>A0A6J6FQM5</accession>
<name>A0A6J6FQM5_9ZZZZ</name>
<protein>
    <submittedName>
        <fullName evidence="1">Unannotated protein</fullName>
    </submittedName>
</protein>
<dbReference type="InterPro" id="IPR052022">
    <property type="entry name" value="26kDa_periplasmic_antigen"/>
</dbReference>
<organism evidence="1">
    <name type="scientific">freshwater metagenome</name>
    <dbReference type="NCBI Taxonomy" id="449393"/>
    <lineage>
        <taxon>unclassified sequences</taxon>
        <taxon>metagenomes</taxon>
        <taxon>ecological metagenomes</taxon>
    </lineage>
</organism>
<dbReference type="PANTHER" id="PTHR34387">
    <property type="entry name" value="SLR1258 PROTEIN"/>
    <property type="match status" value="1"/>
</dbReference>